<comment type="caution">
    <text evidence="2">The sequence shown here is derived from an EMBL/GenBank/DDBJ whole genome shotgun (WGS) entry which is preliminary data.</text>
</comment>
<feature type="transmembrane region" description="Helical" evidence="1">
    <location>
        <begin position="332"/>
        <end position="352"/>
    </location>
</feature>
<evidence type="ECO:0000256" key="1">
    <source>
        <dbReference type="SAM" id="Phobius"/>
    </source>
</evidence>
<name>A0A316A8C2_9ACTN</name>
<feature type="transmembrane region" description="Helical" evidence="1">
    <location>
        <begin position="161"/>
        <end position="188"/>
    </location>
</feature>
<feature type="transmembrane region" description="Helical" evidence="1">
    <location>
        <begin position="285"/>
        <end position="306"/>
    </location>
</feature>
<feature type="transmembrane region" description="Helical" evidence="1">
    <location>
        <begin position="12"/>
        <end position="32"/>
    </location>
</feature>
<keyword evidence="1" id="KW-1133">Transmembrane helix</keyword>
<keyword evidence="1" id="KW-0812">Transmembrane</keyword>
<evidence type="ECO:0000313" key="3">
    <source>
        <dbReference type="Proteomes" id="UP000245469"/>
    </source>
</evidence>
<gene>
    <name evidence="2" type="ORF">BXY45_10873</name>
</gene>
<accession>A0A316A8C2</accession>
<sequence>MSGTQAPGVGRPALVLTGLLLGTVALSAGSGWTVRRDLEGLVGRQGGDLDGWAVFLSCLADPYSTIFVLLPVAAGLAAEHVTRRGDHAELIRHGSRARWLASTTRSSLGRIGALVFAWTLAALMPTAGLPWFAAFQPTAGQMPGSGYLLPHLATSGLSPQALAGAGVILLSTALLTGQVLLATLVALVGEHRQQGALVVAGAMAGPVAILVNFKLAVLPEWLDPACLLLLTPAAHLPGGPWSAVAIWILLAVCCWALLRWQHVLLDTAAALSRVADRLPRVPSGWLTYAAAVVLGLLGLRTVAASWQPATPTLWDCSVTALYTASPEGAGPLLWAFSSIATLGYGYLVLTHLDRAFGPQSLHALLRHGTPRRWVARQVTGPLLGAAALPVVLLAATTTLQAVQMAAAGQPLRLTTADGAASELLPGVTPGALAYQLLVNGALQQLVVVLAVVLVCLLTAASGSALSSDTSRTSLWPLAVLAAFLVASSPGIADHAVLPAGLGGAGHAIGGWPAAMGHTALLGGSAAGLTVAVVVAVRSLRPRHLCSPDRATATALHPAPVRSSL</sequence>
<dbReference type="AlphaFoldDB" id="A0A316A8C2"/>
<dbReference type="Proteomes" id="UP000245469">
    <property type="component" value="Unassembled WGS sequence"/>
</dbReference>
<feature type="transmembrane region" description="Helical" evidence="1">
    <location>
        <begin position="474"/>
        <end position="492"/>
    </location>
</feature>
<evidence type="ECO:0008006" key="4">
    <source>
        <dbReference type="Google" id="ProtNLM"/>
    </source>
</evidence>
<feature type="transmembrane region" description="Helical" evidence="1">
    <location>
        <begin position="373"/>
        <end position="395"/>
    </location>
</feature>
<feature type="transmembrane region" description="Helical" evidence="1">
    <location>
        <begin position="111"/>
        <end position="133"/>
    </location>
</feature>
<dbReference type="RefSeq" id="WP_211319358.1">
    <property type="nucleotide sequence ID" value="NZ_QGDQ01000008.1"/>
</dbReference>
<keyword evidence="1" id="KW-0472">Membrane</keyword>
<feature type="transmembrane region" description="Helical" evidence="1">
    <location>
        <begin position="441"/>
        <end position="462"/>
    </location>
</feature>
<feature type="transmembrane region" description="Helical" evidence="1">
    <location>
        <begin position="195"/>
        <end position="218"/>
    </location>
</feature>
<feature type="transmembrane region" description="Helical" evidence="1">
    <location>
        <begin position="519"/>
        <end position="539"/>
    </location>
</feature>
<keyword evidence="3" id="KW-1185">Reference proteome</keyword>
<feature type="transmembrane region" description="Helical" evidence="1">
    <location>
        <begin position="238"/>
        <end position="258"/>
    </location>
</feature>
<reference evidence="2 3" key="1">
    <citation type="submission" date="2018-03" db="EMBL/GenBank/DDBJ databases">
        <title>Genomic Encyclopedia of Archaeal and Bacterial Type Strains, Phase II (KMG-II): from individual species to whole genera.</title>
        <authorList>
            <person name="Goeker M."/>
        </authorList>
    </citation>
    <scope>NUCLEOTIDE SEQUENCE [LARGE SCALE GENOMIC DNA]</scope>
    <source>
        <strain evidence="2 3">DSM 44889</strain>
    </source>
</reference>
<protein>
    <recommendedName>
        <fullName evidence="4">ABC-2 type transport system permease protein</fullName>
    </recommendedName>
</protein>
<feature type="transmembrane region" description="Helical" evidence="1">
    <location>
        <begin position="52"/>
        <end position="77"/>
    </location>
</feature>
<dbReference type="EMBL" id="QGDQ01000008">
    <property type="protein sequence ID" value="PWJ54166.1"/>
    <property type="molecule type" value="Genomic_DNA"/>
</dbReference>
<evidence type="ECO:0000313" key="2">
    <source>
        <dbReference type="EMBL" id="PWJ54166.1"/>
    </source>
</evidence>
<organism evidence="2 3">
    <name type="scientific">Quadrisphaera granulorum</name>
    <dbReference type="NCBI Taxonomy" id="317664"/>
    <lineage>
        <taxon>Bacteria</taxon>
        <taxon>Bacillati</taxon>
        <taxon>Actinomycetota</taxon>
        <taxon>Actinomycetes</taxon>
        <taxon>Kineosporiales</taxon>
        <taxon>Kineosporiaceae</taxon>
        <taxon>Quadrisphaera</taxon>
    </lineage>
</organism>
<proteinExistence type="predicted"/>